<keyword evidence="4" id="KW-0862">Zinc</keyword>
<keyword evidence="3 7" id="KW-0863">Zinc-finger</keyword>
<dbReference type="RefSeq" id="XP_025075412.1">
    <property type="nucleotide sequence ID" value="XM_025219627.1"/>
</dbReference>
<name>A0A8N1SB71_9HYME</name>
<evidence type="ECO:0000256" key="5">
    <source>
        <dbReference type="ARBA" id="ARBA00023015"/>
    </source>
</evidence>
<keyword evidence="5" id="KW-0805">Transcription regulation</keyword>
<proteinExistence type="predicted"/>
<dbReference type="PANTHER" id="PTHR23235">
    <property type="entry name" value="KRUEPPEL-LIKE TRANSCRIPTION FACTOR"/>
    <property type="match status" value="1"/>
</dbReference>
<accession>A0A8N1SB71</accession>
<gene>
    <name evidence="10" type="primary">LOC105432293</name>
</gene>
<evidence type="ECO:0000256" key="4">
    <source>
        <dbReference type="ARBA" id="ARBA00022833"/>
    </source>
</evidence>
<evidence type="ECO:0000256" key="6">
    <source>
        <dbReference type="ARBA" id="ARBA00023163"/>
    </source>
</evidence>
<evidence type="ECO:0000256" key="2">
    <source>
        <dbReference type="ARBA" id="ARBA00022737"/>
    </source>
</evidence>
<keyword evidence="9" id="KW-1185">Reference proteome</keyword>
<evidence type="ECO:0000313" key="10">
    <source>
        <dbReference type="RefSeq" id="XP_025075412.1"/>
    </source>
</evidence>
<keyword evidence="6" id="KW-0804">Transcription</keyword>
<keyword evidence="1" id="KW-0479">Metal-binding</keyword>
<evidence type="ECO:0000256" key="7">
    <source>
        <dbReference type="PROSITE-ProRule" id="PRU00042"/>
    </source>
</evidence>
<dbReference type="InterPro" id="IPR036236">
    <property type="entry name" value="Znf_C2H2_sf"/>
</dbReference>
<dbReference type="SMART" id="SM00355">
    <property type="entry name" value="ZnF_C2H2"/>
    <property type="match status" value="3"/>
</dbReference>
<dbReference type="PANTHER" id="PTHR23235:SF120">
    <property type="entry name" value="KRUPPEL-LIKE FACTOR 15"/>
    <property type="match status" value="1"/>
</dbReference>
<dbReference type="GO" id="GO:0000981">
    <property type="term" value="F:DNA-binding transcription factor activity, RNA polymerase II-specific"/>
    <property type="evidence" value="ECO:0007669"/>
    <property type="project" value="TreeGrafter"/>
</dbReference>
<dbReference type="FunFam" id="3.30.160.60:FF:000032">
    <property type="entry name" value="Krueppel-like factor 4"/>
    <property type="match status" value="1"/>
</dbReference>
<evidence type="ECO:0000259" key="8">
    <source>
        <dbReference type="PROSITE" id="PS50157"/>
    </source>
</evidence>
<reference evidence="10" key="1">
    <citation type="submission" date="2025-08" db="UniProtKB">
        <authorList>
            <consortium name="RefSeq"/>
        </authorList>
    </citation>
    <scope>IDENTIFICATION</scope>
</reference>
<dbReference type="OrthoDB" id="6077919at2759"/>
<dbReference type="GO" id="GO:0000978">
    <property type="term" value="F:RNA polymerase II cis-regulatory region sequence-specific DNA binding"/>
    <property type="evidence" value="ECO:0007669"/>
    <property type="project" value="TreeGrafter"/>
</dbReference>
<dbReference type="GeneID" id="105432293"/>
<sequence length="315" mass="36551">MHLYIFIRINEGLPGTALGYSPMSFRYAIIARCVVCFYQESPSFDYYYPDILATDNVQFLSYLIFLPFSDSFRDTYSTVIFESMSYDARGRCHFCYKRHIVPVFGSDEEAHILLQKSNLRLVVLNTVCSPCIIKLQDILRMSFPDLPLERITVKKGHTESSMDYQSTSNLNVMKKLQVDENFQIHGHKSTEADIKVKRNIASIDTKYETNIDNSVQVPENVEDIKKKQLTCEFCQKEFNHAGDLNKHRRKHTGEQPYACNKCERKFATSSNLVRHQQIHLGIKSFRCQICERTFTRKIKLSAHLVAKHHEALKSN</sequence>
<dbReference type="AlphaFoldDB" id="A0A8N1SB71"/>
<dbReference type="Pfam" id="PF00096">
    <property type="entry name" value="zf-C2H2"/>
    <property type="match status" value="3"/>
</dbReference>
<protein>
    <submittedName>
        <fullName evidence="10">Zinc finger protein 154-like isoform X1</fullName>
    </submittedName>
</protein>
<dbReference type="InterPro" id="IPR013087">
    <property type="entry name" value="Znf_C2H2_type"/>
</dbReference>
<dbReference type="SUPFAM" id="SSF57667">
    <property type="entry name" value="beta-beta-alpha zinc fingers"/>
    <property type="match status" value="2"/>
</dbReference>
<feature type="domain" description="C2H2-type" evidence="8">
    <location>
        <begin position="285"/>
        <end position="314"/>
    </location>
</feature>
<dbReference type="PROSITE" id="PS00028">
    <property type="entry name" value="ZINC_FINGER_C2H2_1"/>
    <property type="match status" value="3"/>
</dbReference>
<organism evidence="9 10">
    <name type="scientific">Pogonomyrmex barbatus</name>
    <name type="common">red harvester ant</name>
    <dbReference type="NCBI Taxonomy" id="144034"/>
    <lineage>
        <taxon>Eukaryota</taxon>
        <taxon>Metazoa</taxon>
        <taxon>Ecdysozoa</taxon>
        <taxon>Arthropoda</taxon>
        <taxon>Hexapoda</taxon>
        <taxon>Insecta</taxon>
        <taxon>Pterygota</taxon>
        <taxon>Neoptera</taxon>
        <taxon>Endopterygota</taxon>
        <taxon>Hymenoptera</taxon>
        <taxon>Apocrita</taxon>
        <taxon>Aculeata</taxon>
        <taxon>Formicoidea</taxon>
        <taxon>Formicidae</taxon>
        <taxon>Myrmicinae</taxon>
        <taxon>Pogonomyrmex</taxon>
    </lineage>
</organism>
<evidence type="ECO:0000256" key="3">
    <source>
        <dbReference type="ARBA" id="ARBA00022771"/>
    </source>
</evidence>
<evidence type="ECO:0000256" key="1">
    <source>
        <dbReference type="ARBA" id="ARBA00022723"/>
    </source>
</evidence>
<evidence type="ECO:0000313" key="9">
    <source>
        <dbReference type="Proteomes" id="UP000504615"/>
    </source>
</evidence>
<dbReference type="PROSITE" id="PS50157">
    <property type="entry name" value="ZINC_FINGER_C2H2_2"/>
    <property type="match status" value="3"/>
</dbReference>
<dbReference type="GO" id="GO:0008270">
    <property type="term" value="F:zinc ion binding"/>
    <property type="evidence" value="ECO:0007669"/>
    <property type="project" value="UniProtKB-KW"/>
</dbReference>
<feature type="domain" description="C2H2-type" evidence="8">
    <location>
        <begin position="229"/>
        <end position="256"/>
    </location>
</feature>
<feature type="domain" description="C2H2-type" evidence="8">
    <location>
        <begin position="257"/>
        <end position="284"/>
    </location>
</feature>
<keyword evidence="2" id="KW-0677">Repeat</keyword>
<dbReference type="Gene3D" id="3.30.160.60">
    <property type="entry name" value="Classic Zinc Finger"/>
    <property type="match status" value="3"/>
</dbReference>
<dbReference type="Proteomes" id="UP000504615">
    <property type="component" value="Unplaced"/>
</dbReference>